<evidence type="ECO:0008006" key="7">
    <source>
        <dbReference type="Google" id="ProtNLM"/>
    </source>
</evidence>
<protein>
    <recommendedName>
        <fullName evidence="7">Cell wall biogenesis protein Mhp1</fullName>
    </recommendedName>
</protein>
<keyword evidence="6" id="KW-1185">Reference proteome</keyword>
<evidence type="ECO:0000313" key="5">
    <source>
        <dbReference type="EMBL" id="KAK3358919.1"/>
    </source>
</evidence>
<feature type="region of interest" description="Disordered" evidence="4">
    <location>
        <begin position="1"/>
        <end position="139"/>
    </location>
</feature>
<feature type="compositionally biased region" description="Basic and acidic residues" evidence="4">
    <location>
        <begin position="324"/>
        <end position="351"/>
    </location>
</feature>
<comment type="caution">
    <text evidence="5">The sequence shown here is derived from an EMBL/GenBank/DDBJ whole genome shotgun (WGS) entry which is preliminary data.</text>
</comment>
<proteinExistence type="predicted"/>
<dbReference type="SMART" id="SM00368">
    <property type="entry name" value="LRR_RI"/>
    <property type="match status" value="5"/>
</dbReference>
<gene>
    <name evidence="5" type="ORF">B0T25DRAFT_79898</name>
</gene>
<keyword evidence="2" id="KW-0963">Cytoplasm</keyword>
<dbReference type="AlphaFoldDB" id="A0AAJ0HP90"/>
<feature type="compositionally biased region" description="Polar residues" evidence="4">
    <location>
        <begin position="119"/>
        <end position="131"/>
    </location>
</feature>
<feature type="compositionally biased region" description="Low complexity" evidence="4">
    <location>
        <begin position="104"/>
        <end position="118"/>
    </location>
</feature>
<evidence type="ECO:0000313" key="6">
    <source>
        <dbReference type="Proteomes" id="UP001275084"/>
    </source>
</evidence>
<evidence type="ECO:0000256" key="4">
    <source>
        <dbReference type="SAM" id="MobiDB-lite"/>
    </source>
</evidence>
<keyword evidence="3" id="KW-0206">Cytoskeleton</keyword>
<feature type="region of interest" description="Disordered" evidence="4">
    <location>
        <begin position="1164"/>
        <end position="1185"/>
    </location>
</feature>
<dbReference type="PANTHER" id="PTHR24107">
    <property type="entry name" value="YNEIN REGULATORY COMPLEX SUBUNIT 5"/>
    <property type="match status" value="1"/>
</dbReference>
<accession>A0AAJ0HP90</accession>
<feature type="compositionally biased region" description="Polar residues" evidence="4">
    <location>
        <begin position="293"/>
        <end position="303"/>
    </location>
</feature>
<feature type="compositionally biased region" description="Basic and acidic residues" evidence="4">
    <location>
        <begin position="241"/>
        <end position="278"/>
    </location>
</feature>
<reference evidence="5" key="2">
    <citation type="submission" date="2023-06" db="EMBL/GenBank/DDBJ databases">
        <authorList>
            <consortium name="Lawrence Berkeley National Laboratory"/>
            <person name="Haridas S."/>
            <person name="Hensen N."/>
            <person name="Bonometti L."/>
            <person name="Westerberg I."/>
            <person name="Brannstrom I.O."/>
            <person name="Guillou S."/>
            <person name="Cros-Aarteil S."/>
            <person name="Calhoun S."/>
            <person name="Kuo A."/>
            <person name="Mondo S."/>
            <person name="Pangilinan J."/>
            <person name="Riley R."/>
            <person name="Labutti K."/>
            <person name="Andreopoulos B."/>
            <person name="Lipzen A."/>
            <person name="Chen C."/>
            <person name="Yanf M."/>
            <person name="Daum C."/>
            <person name="Ng V."/>
            <person name="Clum A."/>
            <person name="Steindorff A."/>
            <person name="Ohm R."/>
            <person name="Martin F."/>
            <person name="Silar P."/>
            <person name="Natvig D."/>
            <person name="Lalanne C."/>
            <person name="Gautier V."/>
            <person name="Ament-Velasquez S.L."/>
            <person name="Kruys A."/>
            <person name="Hutchinson M.I."/>
            <person name="Powell A.J."/>
            <person name="Barry K."/>
            <person name="Miller A.N."/>
            <person name="Grigoriev I.V."/>
            <person name="Debuchy R."/>
            <person name="Gladieux P."/>
            <person name="Thoren M.H."/>
            <person name="Johannesson H."/>
        </authorList>
    </citation>
    <scope>NUCLEOTIDE SEQUENCE</scope>
    <source>
        <strain evidence="5">CBS 955.72</strain>
    </source>
</reference>
<dbReference type="EMBL" id="JAUIQD010000002">
    <property type="protein sequence ID" value="KAK3358919.1"/>
    <property type="molecule type" value="Genomic_DNA"/>
</dbReference>
<name>A0AAJ0HP90_9PEZI</name>
<evidence type="ECO:0000256" key="1">
    <source>
        <dbReference type="ARBA" id="ARBA00004245"/>
    </source>
</evidence>
<dbReference type="InterPro" id="IPR052410">
    <property type="entry name" value="DRC5"/>
</dbReference>
<feature type="region of interest" description="Disordered" evidence="4">
    <location>
        <begin position="994"/>
        <end position="1016"/>
    </location>
</feature>
<dbReference type="InterPro" id="IPR032675">
    <property type="entry name" value="LRR_dom_sf"/>
</dbReference>
<organism evidence="5 6">
    <name type="scientific">Lasiosphaeria hispida</name>
    <dbReference type="NCBI Taxonomy" id="260671"/>
    <lineage>
        <taxon>Eukaryota</taxon>
        <taxon>Fungi</taxon>
        <taxon>Dikarya</taxon>
        <taxon>Ascomycota</taxon>
        <taxon>Pezizomycotina</taxon>
        <taxon>Sordariomycetes</taxon>
        <taxon>Sordariomycetidae</taxon>
        <taxon>Sordariales</taxon>
        <taxon>Lasiosphaeriaceae</taxon>
        <taxon>Lasiosphaeria</taxon>
    </lineage>
</organism>
<dbReference type="SUPFAM" id="SSF52047">
    <property type="entry name" value="RNI-like"/>
    <property type="match status" value="1"/>
</dbReference>
<evidence type="ECO:0000256" key="3">
    <source>
        <dbReference type="ARBA" id="ARBA00023212"/>
    </source>
</evidence>
<dbReference type="GO" id="GO:0005856">
    <property type="term" value="C:cytoskeleton"/>
    <property type="evidence" value="ECO:0007669"/>
    <property type="project" value="UniProtKB-SubCell"/>
</dbReference>
<feature type="compositionally biased region" description="Basic and acidic residues" evidence="4">
    <location>
        <begin position="304"/>
        <end position="315"/>
    </location>
</feature>
<dbReference type="Gene3D" id="3.80.10.10">
    <property type="entry name" value="Ribonuclease Inhibitor"/>
    <property type="match status" value="2"/>
</dbReference>
<evidence type="ECO:0000256" key="2">
    <source>
        <dbReference type="ARBA" id="ARBA00022490"/>
    </source>
</evidence>
<feature type="compositionally biased region" description="Low complexity" evidence="4">
    <location>
        <begin position="995"/>
        <end position="1004"/>
    </location>
</feature>
<dbReference type="PANTHER" id="PTHR24107:SF2">
    <property type="entry name" value="NLR FAMILY CARD DOMAIN CONTAINING 3"/>
    <property type="match status" value="1"/>
</dbReference>
<comment type="subcellular location">
    <subcellularLocation>
        <location evidence="1">Cytoplasm</location>
        <location evidence="1">Cytoskeleton</location>
    </subcellularLocation>
</comment>
<feature type="compositionally biased region" description="Polar residues" evidence="4">
    <location>
        <begin position="57"/>
        <end position="77"/>
    </location>
</feature>
<sequence length="1185" mass="129536">MEQIHGVDVSWMTHGNPKDKGTRIVTRSRSISQGARDIIAPATITPTGSPPPPTTTVINGNQTGPAISNGTGTQPAKQATPARPIPTRTSSDEKRSTASPQRRGSWFSNISSKFSSGNTASQSPPQANTAQPKPAELSVPRPAQVKNAVLQHASKHEGEGPYTPAPPRSSQAGILHVFRRLSSSNGSLSTVVKPHNHGLVERRVLNVDHHRDRCEISGLRQAKLRRVAFCVDVEIAPMPKYEQDSGRKCPVKAADKLDQGDKDQKRKLKEKAEGEALKNAKAVSVQEEEDVQNEATSGVTTQEPAKECTDADNEAKTLPPQEPSSEKPDKASTADSKKKDKKKKSEEERKARKEKKRKLAEANGTIPMELYLDSDSSASTIPPPPETPRIQAVPTTNPVRIYRRCCQLRETPILKKITEQLADPANSSTEPGMIERLDLSGYWMQLPDLVTLGDYLAVVPVREVLLDNCGLGDEGLRVILAGLLAARKVMSRKRKPVSELDGLTKQGGVVERLVLKNNKLGPEGWRHICLFIYLSHTLKSLDLSHIPFPRPTVQNSSSYGIRADQDFCRLLSKSLGERIGGSTLSLLSLGQTGLNTEQLGAVIDGVIKCGVRRLGLAHNDIDPRGLDHVARYLSSGVCEGLDLGGNDLREQLAVIANALQVDNCPLWALSLADCNLKPGSLCKLLPKLCKLRGFRFIDLSHNQDLFSMEPSAISVLRRYLPKMEYLKRIHLADCSLSPEQAIALTEILPEIPGLAHVSFLENPEIVELATNATTDETKEEACALFASLLAAVRVSSNLVAVDIERPSEQSSDLVKAMAKQVVAVCLYNMELAAMTAAQSAEATLGKEPEYPDVLQRLVGHDVMLPSDFDNDVDAAPDDDYVIGGTGVVKALACCLKNRGDESRRQSGEFIRDVENGVMSQPRIGLPSGKAKETSKHLLLSARKIRQRLQPAIRKAKAADGQETHAYHRLMFLDSTLQGVIKRFEDEFPDTREAADSAISLSSSDEANDKQLSASLSSTELGRRTSVVVSDGEDEVDAEADTDFKIRPSSLVRSNSTISLTSKALAEEEGRVLRAGHQFRRAIVKPEQYAALLAGVQMVGADPKHVRLLHELLEDLGDEGLKREAKEGGIVKVFQDHRKEIWERLRECSNPMEWDRFVESQEMARANVNPEGGEGRRTSEGEVAVD</sequence>
<feature type="compositionally biased region" description="Low complexity" evidence="4">
    <location>
        <begin position="38"/>
        <end position="47"/>
    </location>
</feature>
<dbReference type="Proteomes" id="UP001275084">
    <property type="component" value="Unassembled WGS sequence"/>
</dbReference>
<feature type="region of interest" description="Disordered" evidence="4">
    <location>
        <begin position="241"/>
        <end position="392"/>
    </location>
</feature>
<reference evidence="5" key="1">
    <citation type="journal article" date="2023" name="Mol. Phylogenet. Evol.">
        <title>Genome-scale phylogeny and comparative genomics of the fungal order Sordariales.</title>
        <authorList>
            <person name="Hensen N."/>
            <person name="Bonometti L."/>
            <person name="Westerberg I."/>
            <person name="Brannstrom I.O."/>
            <person name="Guillou S."/>
            <person name="Cros-Aarteil S."/>
            <person name="Calhoun S."/>
            <person name="Haridas S."/>
            <person name="Kuo A."/>
            <person name="Mondo S."/>
            <person name="Pangilinan J."/>
            <person name="Riley R."/>
            <person name="LaButti K."/>
            <person name="Andreopoulos B."/>
            <person name="Lipzen A."/>
            <person name="Chen C."/>
            <person name="Yan M."/>
            <person name="Daum C."/>
            <person name="Ng V."/>
            <person name="Clum A."/>
            <person name="Steindorff A."/>
            <person name="Ohm R.A."/>
            <person name="Martin F."/>
            <person name="Silar P."/>
            <person name="Natvig D.O."/>
            <person name="Lalanne C."/>
            <person name="Gautier V."/>
            <person name="Ament-Velasquez S.L."/>
            <person name="Kruys A."/>
            <person name="Hutchinson M.I."/>
            <person name="Powell A.J."/>
            <person name="Barry K."/>
            <person name="Miller A.N."/>
            <person name="Grigoriev I.V."/>
            <person name="Debuchy R."/>
            <person name="Gladieux P."/>
            <person name="Hiltunen Thoren M."/>
            <person name="Johannesson H."/>
        </authorList>
    </citation>
    <scope>NUCLEOTIDE SEQUENCE</scope>
    <source>
        <strain evidence="5">CBS 955.72</strain>
    </source>
</reference>